<organism evidence="1 2">
    <name type="scientific">Ectorhizobium quercum</name>
    <dbReference type="NCBI Taxonomy" id="2965071"/>
    <lineage>
        <taxon>Bacteria</taxon>
        <taxon>Pseudomonadati</taxon>
        <taxon>Pseudomonadota</taxon>
        <taxon>Alphaproteobacteria</taxon>
        <taxon>Hyphomicrobiales</taxon>
        <taxon>Rhizobiaceae</taxon>
        <taxon>Ectorhizobium</taxon>
    </lineage>
</organism>
<keyword evidence="2" id="KW-1185">Reference proteome</keyword>
<evidence type="ECO:0000313" key="1">
    <source>
        <dbReference type="EMBL" id="MCX8999192.1"/>
    </source>
</evidence>
<sequence>MEVTQPAAGGKASGRKWLLAVGALAALAAVYAGGWHLAASHLRGKLLAALAGQDDRGRSIDCRRMTTGGFPFSMTLNCSALEVDDVEHGISTTLGPAEARISMFSPDRVRSTFSGPAEIRSVQGLLVSEWSALASEVGFGLNGMQSIRVEADALKTNFTDPGRGNGLQATANRFTGSLDGESGDLVAGVTVEEAKLARNGVALPLPPLTVDAALTVDGRGDLAGRLDRQALYGTNGEIRRFAARLGEGRDIVVTGPFSVDDAGRISGKFRIEAKNVAAWIEAAQQALPEAAPLIETVGSLIRSYTKGDTDLSLDLTVRDGQVFVAGFIPVGEIPPL</sequence>
<dbReference type="EMBL" id="JANFPI010000007">
    <property type="protein sequence ID" value="MCX8999192.1"/>
    <property type="molecule type" value="Genomic_DNA"/>
</dbReference>
<dbReference type="RefSeq" id="WP_306412693.1">
    <property type="nucleotide sequence ID" value="NZ_JANFPI010000007.1"/>
</dbReference>
<evidence type="ECO:0000313" key="2">
    <source>
        <dbReference type="Proteomes" id="UP001208771"/>
    </source>
</evidence>
<protein>
    <submittedName>
        <fullName evidence="1">DUF2125 domain-containing protein</fullName>
    </submittedName>
</protein>
<comment type="caution">
    <text evidence="1">The sequence shown here is derived from an EMBL/GenBank/DDBJ whole genome shotgun (WGS) entry which is preliminary data.</text>
</comment>
<gene>
    <name evidence="1" type="ORF">NOF55_18975</name>
</gene>
<proteinExistence type="predicted"/>
<reference evidence="1" key="1">
    <citation type="submission" date="2022-07" db="EMBL/GenBank/DDBJ databases">
        <title>Ectorhizobium quercum gen.nov., sp. nov.</title>
        <authorList>
            <person name="Ma T."/>
            <person name="Li Y."/>
        </authorList>
    </citation>
    <scope>NUCLEOTIDE SEQUENCE</scope>
    <source>
        <strain evidence="1">BDR2-2</strain>
    </source>
</reference>
<dbReference type="InterPro" id="IPR018666">
    <property type="entry name" value="DUF2125"/>
</dbReference>
<accession>A0AAE3N3E4</accession>
<name>A0AAE3N3E4_9HYPH</name>
<dbReference type="Proteomes" id="UP001208771">
    <property type="component" value="Unassembled WGS sequence"/>
</dbReference>
<dbReference type="Pfam" id="PF09898">
    <property type="entry name" value="DUF2125"/>
    <property type="match status" value="1"/>
</dbReference>
<dbReference type="AlphaFoldDB" id="A0AAE3N3E4"/>